<reference evidence="8" key="1">
    <citation type="submission" date="2010-09" db="EMBL/GenBank/DDBJ databases">
        <authorList>
            <person name="Daugherty S.C."/>
            <person name="Kilian M."/>
            <person name="Tettelin H."/>
        </authorList>
    </citation>
    <scope>NUCLEOTIDE SEQUENCE [LARGE SCALE GENOMIC DNA]</scope>
    <source>
        <strain evidence="8">SK1302</strain>
    </source>
</reference>
<protein>
    <submittedName>
        <fullName evidence="8">Helicase</fullName>
    </submittedName>
</protein>
<dbReference type="SMART" id="SM00490">
    <property type="entry name" value="HELICc"/>
    <property type="match status" value="1"/>
</dbReference>
<comment type="caution">
    <text evidence="8">The sequence shown here is derived from an EMBL/GenBank/DDBJ whole genome shotgun (WGS) entry which is preliminary data.</text>
</comment>
<keyword evidence="3 8" id="KW-0347">Helicase</keyword>
<evidence type="ECO:0000259" key="6">
    <source>
        <dbReference type="PROSITE" id="PS51192"/>
    </source>
</evidence>
<dbReference type="InterPro" id="IPR014001">
    <property type="entry name" value="Helicase_ATP-bd"/>
</dbReference>
<evidence type="ECO:0000256" key="1">
    <source>
        <dbReference type="ARBA" id="ARBA00022741"/>
    </source>
</evidence>
<dbReference type="PANTHER" id="PTHR10799">
    <property type="entry name" value="SNF2/RAD54 HELICASE FAMILY"/>
    <property type="match status" value="1"/>
</dbReference>
<gene>
    <name evidence="8" type="ORF">SIN_1317</name>
</gene>
<evidence type="ECO:0000256" key="3">
    <source>
        <dbReference type="ARBA" id="ARBA00022806"/>
    </source>
</evidence>
<dbReference type="NCBIfam" id="NF038318">
    <property type="entry name" value="DISARM_DrmD_b"/>
    <property type="match status" value="1"/>
</dbReference>
<dbReference type="SUPFAM" id="SSF52540">
    <property type="entry name" value="P-loop containing nucleoside triphosphate hydrolases"/>
    <property type="match status" value="2"/>
</dbReference>
<dbReference type="PROSITE" id="PS51192">
    <property type="entry name" value="HELICASE_ATP_BIND_1"/>
    <property type="match status" value="1"/>
</dbReference>
<dbReference type="InterPro" id="IPR057342">
    <property type="entry name" value="DEXDc_RapA"/>
</dbReference>
<dbReference type="CDD" id="cd18793">
    <property type="entry name" value="SF2_C_SNF"/>
    <property type="match status" value="1"/>
</dbReference>
<evidence type="ECO:0000256" key="2">
    <source>
        <dbReference type="ARBA" id="ARBA00022801"/>
    </source>
</evidence>
<dbReference type="SMART" id="SM00487">
    <property type="entry name" value="DEXDc"/>
    <property type="match status" value="1"/>
</dbReference>
<dbReference type="InterPro" id="IPR038718">
    <property type="entry name" value="SNF2-like_sf"/>
</dbReference>
<dbReference type="Pfam" id="PF00271">
    <property type="entry name" value="Helicase_C"/>
    <property type="match status" value="1"/>
</dbReference>
<evidence type="ECO:0000259" key="7">
    <source>
        <dbReference type="PROSITE" id="PS51194"/>
    </source>
</evidence>
<dbReference type="InterPro" id="IPR049730">
    <property type="entry name" value="SNF2/RAD54-like_C"/>
</dbReference>
<dbReference type="Gene3D" id="3.40.50.300">
    <property type="entry name" value="P-loop containing nucleotide triphosphate hydrolases"/>
    <property type="match status" value="1"/>
</dbReference>
<feature type="coiled-coil region" evidence="5">
    <location>
        <begin position="782"/>
        <end position="854"/>
    </location>
</feature>
<sequence length="869" mass="100466">MLLEQYGKFKKAELEESPFRCLLNTKIEINPHQINAFCAAIQALKTGGIVLADEVGLGKTIEAGLTLKYVLDSGAKRVLIALPATLRKQWEVELEEKFSLKATILDRLTVESNLSFWKSCLENRDKVRIVITSYDYSSKLMQRFPNLKWDFIIIDEAHNLRNVFHGTKRAKRLYELSKGIPKILLTATPLQNSLSDLHGLISFIDPRIFGSEKVFNKRFIEGQDYPELKRELIPVLYRTLRRDVGKYMDFKNRECRTIDFALSPDEVELYMRVNNFLKKDVLYSIPNANKGLIVLVIRKLLASSSYALIETFEVLKNRLQKLYEGTKSANAQDGFALFWDFIEDEIDESAFEEIDDEDTLFQKQQIQAEMDEVDAIIETASRIQSNAKIKALKTAIHTAFEYQGKQNIPQKVVVFTESKRTQKYIAAELCKDGFEEDDILLFNGDFNDAMTKEIYRAWQVKNFGKTNYGRSVEYKHAIVDYFKEHSKVLIVTDAGSEGLNLQFCNTVINYDLPWNPQKIEQRIGRCHRYGQKYDVVAINLLNTGNEADRRVYEILSKKFELFDGIFGASDIAIGALESGTSFEKTILDIYQHCRTRAEFKKAFDRLDRHLDAKRNKKTVQLRSVLMTDSDEAKGAALERTKNDIDRYLQQVDFWSQVAEPDVEGNLSYWKIDNWGEKTFGSHGTLFVGAFCKSNNEMLFPVLLLCDDRGRYIDFTEDDIVQALETVDDDDVRYFKPTNEEMDSYRNIYDTLVQEMLSKYQAASKPVMDYNKRKVENWADIQREQLNIQIAEMNAEIDELSAEATAAKDFLEKVDIRKKVDEKKKQLQKVQTAFHQKVASIQEEAEREIAEFNQQFDIQPILLINVVLKF</sequence>
<evidence type="ECO:0000256" key="5">
    <source>
        <dbReference type="SAM" id="Coils"/>
    </source>
</evidence>
<proteinExistence type="predicted"/>
<evidence type="ECO:0000256" key="4">
    <source>
        <dbReference type="ARBA" id="ARBA00022840"/>
    </source>
</evidence>
<keyword evidence="5" id="KW-0175">Coiled coil</keyword>
<dbReference type="PROSITE" id="PS51194">
    <property type="entry name" value="HELICASE_CTER"/>
    <property type="match status" value="1"/>
</dbReference>
<keyword evidence="1" id="KW-0547">Nucleotide-binding</keyword>
<dbReference type="Pfam" id="PF00176">
    <property type="entry name" value="SNF2-rel_dom"/>
    <property type="match status" value="1"/>
</dbReference>
<dbReference type="CDD" id="cd18011">
    <property type="entry name" value="DEXDc_RapA"/>
    <property type="match status" value="1"/>
</dbReference>
<dbReference type="InterPro" id="IPR027417">
    <property type="entry name" value="P-loop_NTPase"/>
</dbReference>
<accession>A0ABN0B469</accession>
<dbReference type="GO" id="GO:0004386">
    <property type="term" value="F:helicase activity"/>
    <property type="evidence" value="ECO:0007669"/>
    <property type="project" value="UniProtKB-KW"/>
</dbReference>
<dbReference type="InterPro" id="IPR001650">
    <property type="entry name" value="Helicase_C-like"/>
</dbReference>
<evidence type="ECO:0000313" key="8">
    <source>
        <dbReference type="EMBL" id="EFO53941.1"/>
    </source>
</evidence>
<keyword evidence="4" id="KW-0067">ATP-binding</keyword>
<keyword evidence="2" id="KW-0378">Hydrolase</keyword>
<dbReference type="Gene3D" id="3.40.50.10810">
    <property type="entry name" value="Tandem AAA-ATPase domain"/>
    <property type="match status" value="1"/>
</dbReference>
<feature type="domain" description="Helicase ATP-binding" evidence="6">
    <location>
        <begin position="40"/>
        <end position="207"/>
    </location>
</feature>
<dbReference type="InterPro" id="IPR000330">
    <property type="entry name" value="SNF2_N"/>
</dbReference>
<dbReference type="EMBL" id="AEDY01000080">
    <property type="protein sequence ID" value="EFO53941.1"/>
    <property type="molecule type" value="Genomic_DNA"/>
</dbReference>
<name>A0ABN0B469_9STRE</name>
<feature type="domain" description="Helicase C-terminal" evidence="7">
    <location>
        <begin position="388"/>
        <end position="577"/>
    </location>
</feature>
<organism evidence="8">
    <name type="scientific">Streptococcus infantis SK1302</name>
    <dbReference type="NCBI Taxonomy" id="871237"/>
    <lineage>
        <taxon>Bacteria</taxon>
        <taxon>Bacillati</taxon>
        <taxon>Bacillota</taxon>
        <taxon>Bacilli</taxon>
        <taxon>Lactobacillales</taxon>
        <taxon>Streptococcaceae</taxon>
        <taxon>Streptococcus</taxon>
    </lineage>
</organism>